<sequence>MRATANLLSRIQFN</sequence>
<reference evidence="1" key="2">
    <citation type="journal article" date="2015" name="Data Brief">
        <title>Shoot transcriptome of the giant reed, Arundo donax.</title>
        <authorList>
            <person name="Barrero R.A."/>
            <person name="Guerrero F.D."/>
            <person name="Moolhuijzen P."/>
            <person name="Goolsby J.A."/>
            <person name="Tidwell J."/>
            <person name="Bellgard S.E."/>
            <person name="Bellgard M.I."/>
        </authorList>
    </citation>
    <scope>NUCLEOTIDE SEQUENCE</scope>
    <source>
        <tissue evidence="1">Shoot tissue taken approximately 20 cm above the soil surface</tissue>
    </source>
</reference>
<name>A0A0A9BI28_ARUDO</name>
<protein>
    <submittedName>
        <fullName evidence="1">Uncharacterized protein</fullName>
    </submittedName>
</protein>
<organism evidence="1">
    <name type="scientific">Arundo donax</name>
    <name type="common">Giant reed</name>
    <name type="synonym">Donax arundinaceus</name>
    <dbReference type="NCBI Taxonomy" id="35708"/>
    <lineage>
        <taxon>Eukaryota</taxon>
        <taxon>Viridiplantae</taxon>
        <taxon>Streptophyta</taxon>
        <taxon>Embryophyta</taxon>
        <taxon>Tracheophyta</taxon>
        <taxon>Spermatophyta</taxon>
        <taxon>Magnoliopsida</taxon>
        <taxon>Liliopsida</taxon>
        <taxon>Poales</taxon>
        <taxon>Poaceae</taxon>
        <taxon>PACMAD clade</taxon>
        <taxon>Arundinoideae</taxon>
        <taxon>Arundineae</taxon>
        <taxon>Arundo</taxon>
    </lineage>
</organism>
<accession>A0A0A9BI28</accession>
<dbReference type="EMBL" id="GBRH01236087">
    <property type="protein sequence ID" value="JAD61808.1"/>
    <property type="molecule type" value="Transcribed_RNA"/>
</dbReference>
<proteinExistence type="predicted"/>
<evidence type="ECO:0000313" key="1">
    <source>
        <dbReference type="EMBL" id="JAD61808.1"/>
    </source>
</evidence>
<reference evidence="1" key="1">
    <citation type="submission" date="2014-09" db="EMBL/GenBank/DDBJ databases">
        <authorList>
            <person name="Magalhaes I.L.F."/>
            <person name="Oliveira U."/>
            <person name="Santos F.R."/>
            <person name="Vidigal T.H.D.A."/>
            <person name="Brescovit A.D."/>
            <person name="Santos A.J."/>
        </authorList>
    </citation>
    <scope>NUCLEOTIDE SEQUENCE</scope>
    <source>
        <tissue evidence="1">Shoot tissue taken approximately 20 cm above the soil surface</tissue>
    </source>
</reference>